<keyword evidence="3" id="KW-1185">Reference proteome</keyword>
<feature type="compositionally biased region" description="Basic and acidic residues" evidence="1">
    <location>
        <begin position="119"/>
        <end position="130"/>
    </location>
</feature>
<comment type="caution">
    <text evidence="2">The sequence shown here is derived from an EMBL/GenBank/DDBJ whole genome shotgun (WGS) entry which is preliminary data.</text>
</comment>
<dbReference type="Pfam" id="PF11208">
    <property type="entry name" value="DUF2992"/>
    <property type="match status" value="1"/>
</dbReference>
<sequence>MPTTASPSTTFTVYFTGRFWVGVYEHHDHGWVRAARVAFGSEPGEAELYEWLLAHGGALGERAARAPWVREGRDGARGRMNPKRAQRQAAKEAARPRASTAAQEAVRAEQESRAAAAGEARRQDREEERGRRRGIRRARARARHRGR</sequence>
<dbReference type="RefSeq" id="WP_021796511.1">
    <property type="nucleotide sequence ID" value="NZ_ACVN02000049.1"/>
</dbReference>
<dbReference type="AlphaFoldDB" id="U2QYF2"/>
<reference evidence="2" key="1">
    <citation type="submission" date="2013-08" db="EMBL/GenBank/DDBJ databases">
        <authorList>
            <person name="Durkin A.S."/>
            <person name="Haft D.R."/>
            <person name="McCorrison J."/>
            <person name="Torralba M."/>
            <person name="Gillis M."/>
            <person name="Haft D.H."/>
            <person name="Methe B."/>
            <person name="Sutton G."/>
            <person name="Nelson K.E."/>
        </authorList>
    </citation>
    <scope>NUCLEOTIDE SEQUENCE [LARGE SCALE GENOMIC DNA]</scope>
    <source>
        <strain evidence="2">F0233</strain>
    </source>
</reference>
<dbReference type="GeneID" id="95359586"/>
<feature type="region of interest" description="Disordered" evidence="1">
    <location>
        <begin position="70"/>
        <end position="147"/>
    </location>
</feature>
<feature type="compositionally biased region" description="Basic residues" evidence="1">
    <location>
        <begin position="131"/>
        <end position="147"/>
    </location>
</feature>
<evidence type="ECO:0000313" key="3">
    <source>
        <dbReference type="Proteomes" id="UP000017052"/>
    </source>
</evidence>
<organism evidence="2 3">
    <name type="scientific">Propionibacterium acidifaciens F0233</name>
    <dbReference type="NCBI Taxonomy" id="553198"/>
    <lineage>
        <taxon>Bacteria</taxon>
        <taxon>Bacillati</taxon>
        <taxon>Actinomycetota</taxon>
        <taxon>Actinomycetes</taxon>
        <taxon>Propionibacteriales</taxon>
        <taxon>Propionibacteriaceae</taxon>
        <taxon>Propionibacterium</taxon>
    </lineage>
</organism>
<dbReference type="OrthoDB" id="4570726at2"/>
<proteinExistence type="predicted"/>
<name>U2QYF2_9ACTN</name>
<accession>U2QYF2</accession>
<feature type="compositionally biased region" description="Low complexity" evidence="1">
    <location>
        <begin position="96"/>
        <end position="105"/>
    </location>
</feature>
<dbReference type="InterPro" id="IPR016787">
    <property type="entry name" value="UCP021328"/>
</dbReference>
<gene>
    <name evidence="2" type="ORF">HMPREF0682_1285</name>
</gene>
<dbReference type="Proteomes" id="UP000017052">
    <property type="component" value="Unassembled WGS sequence"/>
</dbReference>
<evidence type="ECO:0000313" key="2">
    <source>
        <dbReference type="EMBL" id="ERK61551.1"/>
    </source>
</evidence>
<protein>
    <submittedName>
        <fullName evidence="2">PF11208 family protein</fullName>
    </submittedName>
</protein>
<dbReference type="EMBL" id="ACVN02000049">
    <property type="protein sequence ID" value="ERK61551.1"/>
    <property type="molecule type" value="Genomic_DNA"/>
</dbReference>
<evidence type="ECO:0000256" key="1">
    <source>
        <dbReference type="SAM" id="MobiDB-lite"/>
    </source>
</evidence>